<gene>
    <name evidence="3" type="ORF">V6242_06850</name>
</gene>
<accession>A0ABU9G300</accession>
<feature type="domain" description="HIT" evidence="2">
    <location>
        <begin position="34"/>
        <end position="103"/>
    </location>
</feature>
<keyword evidence="4" id="KW-1185">Reference proteome</keyword>
<sequence>MFELNSILERDSILVGNFALSQLRLINDSQFPWLILVPQRNGVSEIHQLVESDRQLLMSESCLLAEVLHDAFSADKLNIAAIGNKVTQLHVHHVVRFETDLCWPEPVWGKVPAVPYNEQALADVLQKIRSLLNDDLTLPDNNAELYY</sequence>
<dbReference type="RefSeq" id="WP_341564820.1">
    <property type="nucleotide sequence ID" value="NZ_JBAKAQ010000005.1"/>
</dbReference>
<dbReference type="PROSITE" id="PS51084">
    <property type="entry name" value="HIT_2"/>
    <property type="match status" value="1"/>
</dbReference>
<dbReference type="InterPro" id="IPR036265">
    <property type="entry name" value="HIT-like_sf"/>
</dbReference>
<evidence type="ECO:0000313" key="3">
    <source>
        <dbReference type="EMBL" id="MEL0612859.1"/>
    </source>
</evidence>
<dbReference type="PIRSF" id="PIRSF000714">
    <property type="entry name" value="HIT"/>
    <property type="match status" value="1"/>
</dbReference>
<organism evidence="3 4">
    <name type="scientific">Marinomonas arenicola</name>
    <dbReference type="NCBI Taxonomy" id="569601"/>
    <lineage>
        <taxon>Bacteria</taxon>
        <taxon>Pseudomonadati</taxon>
        <taxon>Pseudomonadota</taxon>
        <taxon>Gammaproteobacteria</taxon>
        <taxon>Oceanospirillales</taxon>
        <taxon>Oceanospirillaceae</taxon>
        <taxon>Marinomonas</taxon>
    </lineage>
</organism>
<comment type="caution">
    <text evidence="3">The sequence shown here is derived from an EMBL/GenBank/DDBJ whole genome shotgun (WGS) entry which is preliminary data.</text>
</comment>
<proteinExistence type="predicted"/>
<evidence type="ECO:0000259" key="2">
    <source>
        <dbReference type="PROSITE" id="PS51084"/>
    </source>
</evidence>
<dbReference type="Proteomes" id="UP001379949">
    <property type="component" value="Unassembled WGS sequence"/>
</dbReference>
<dbReference type="Gene3D" id="3.30.428.10">
    <property type="entry name" value="HIT-like"/>
    <property type="match status" value="1"/>
</dbReference>
<comment type="caution">
    <text evidence="1">Lacks conserved residue(s) required for the propagation of feature annotation.</text>
</comment>
<dbReference type="InterPro" id="IPR026026">
    <property type="entry name" value="HIT_Hint"/>
</dbReference>
<dbReference type="Pfam" id="PF01230">
    <property type="entry name" value="HIT"/>
    <property type="match status" value="1"/>
</dbReference>
<dbReference type="EMBL" id="JBAKAR010000004">
    <property type="protein sequence ID" value="MEL0612859.1"/>
    <property type="molecule type" value="Genomic_DNA"/>
</dbReference>
<protein>
    <submittedName>
        <fullName evidence="3">HIT domain-containing protein</fullName>
    </submittedName>
</protein>
<dbReference type="SUPFAM" id="SSF54197">
    <property type="entry name" value="HIT-like"/>
    <property type="match status" value="1"/>
</dbReference>
<reference evidence="3 4" key="1">
    <citation type="submission" date="2024-02" db="EMBL/GenBank/DDBJ databases">
        <title>Bacteria isolated from the canopy kelp, Nereocystis luetkeana.</title>
        <authorList>
            <person name="Pfister C.A."/>
            <person name="Younker I.T."/>
            <person name="Light S.H."/>
        </authorList>
    </citation>
    <scope>NUCLEOTIDE SEQUENCE [LARGE SCALE GENOMIC DNA]</scope>
    <source>
        <strain evidence="3 4">TI.4.07</strain>
    </source>
</reference>
<evidence type="ECO:0000256" key="1">
    <source>
        <dbReference type="PROSITE-ProRule" id="PRU00464"/>
    </source>
</evidence>
<evidence type="ECO:0000313" key="4">
    <source>
        <dbReference type="Proteomes" id="UP001379949"/>
    </source>
</evidence>
<name>A0ABU9G300_9GAMM</name>
<dbReference type="InterPro" id="IPR011146">
    <property type="entry name" value="HIT-like"/>
</dbReference>